<feature type="active site" description="Proton donor" evidence="9">
    <location>
        <position position="205"/>
    </location>
</feature>
<dbReference type="InterPro" id="IPR015443">
    <property type="entry name" value="Aldose_1-epimerase"/>
</dbReference>
<dbReference type="NCBIfam" id="NF008277">
    <property type="entry name" value="PRK11055.1"/>
    <property type="match status" value="1"/>
</dbReference>
<comment type="catalytic activity">
    <reaction evidence="1 8">
        <text>alpha-D-glucose = beta-D-glucose</text>
        <dbReference type="Rhea" id="RHEA:10264"/>
        <dbReference type="ChEBI" id="CHEBI:15903"/>
        <dbReference type="ChEBI" id="CHEBI:17925"/>
        <dbReference type="EC" id="5.1.3.3"/>
    </reaction>
</comment>
<dbReference type="PROSITE" id="PS00545">
    <property type="entry name" value="ALDOSE_1_EPIMERASE"/>
    <property type="match status" value="1"/>
</dbReference>
<dbReference type="InterPro" id="IPR008183">
    <property type="entry name" value="Aldose_1/G6P_1-epimerase"/>
</dbReference>
<dbReference type="PANTHER" id="PTHR10091:SF0">
    <property type="entry name" value="GALACTOSE MUTAROTASE"/>
    <property type="match status" value="1"/>
</dbReference>
<organism evidence="12 13">
    <name type="scientific">Enterococcus devriesei</name>
    <dbReference type="NCBI Taxonomy" id="319970"/>
    <lineage>
        <taxon>Bacteria</taxon>
        <taxon>Bacillati</taxon>
        <taxon>Bacillota</taxon>
        <taxon>Bacilli</taxon>
        <taxon>Lactobacillales</taxon>
        <taxon>Enterococcaceae</taxon>
        <taxon>Enterococcus</taxon>
    </lineage>
</organism>
<feature type="active site" description="Proton acceptor" evidence="9">
    <location>
        <position position="340"/>
    </location>
</feature>
<dbReference type="GO" id="GO:0030246">
    <property type="term" value="F:carbohydrate binding"/>
    <property type="evidence" value="ECO:0007669"/>
    <property type="project" value="InterPro"/>
</dbReference>
<sequence length="378" mass="41792">MKAVRLSLWLLIDKLISGIISRKNWYKRTIREVLHMKISEKDFGKGYHLITLENEHGFRLSVSDLGARIVRLGKDTELILGFDSAEEYLEKDPYIGASIGRTAGRIQHGHFTLAGKNYQVETDPATGHTLHGGPASFEAKKWEYTIEDGEEEASVLFKTLSPDGEYGFPGNLTVEVRYTLTKDNVWRLTTKGTTDQLTLFNPTNHVYFNLTGDPAQSIDEHTLWLNSDHFAPVGTDVLPTGEIAKSTGSAFDFQTPRKLGDAFAASDEQKDQFGGFDHPFFLKEHTLENPAAKLTSPDGSVEVEMSTDAPSVVIFSANFGEDGPEMRGSKLVNHGGITFETQVAPGAEQFPDFGSIAIAPMQPFESATEFKIKLKEAN</sequence>
<dbReference type="Pfam" id="PF01263">
    <property type="entry name" value="Aldose_epim"/>
    <property type="match status" value="1"/>
</dbReference>
<dbReference type="STRING" id="319970.RV00_GL002742"/>
<dbReference type="Proteomes" id="UP000183700">
    <property type="component" value="Unassembled WGS sequence"/>
</dbReference>
<dbReference type="InterPro" id="IPR047215">
    <property type="entry name" value="Galactose_mutarotase-like"/>
</dbReference>
<evidence type="ECO:0000313" key="12">
    <source>
        <dbReference type="EMBL" id="OJG35557.1"/>
    </source>
</evidence>
<comment type="caution">
    <text evidence="12">The sequence shown here is derived from an EMBL/GenBank/DDBJ whole genome shotgun (WGS) entry which is preliminary data.</text>
</comment>
<dbReference type="GO" id="GO:0005737">
    <property type="term" value="C:cytoplasm"/>
    <property type="evidence" value="ECO:0007669"/>
    <property type="project" value="TreeGrafter"/>
</dbReference>
<dbReference type="UniPathway" id="UPA00242"/>
<dbReference type="InterPro" id="IPR011013">
    <property type="entry name" value="Gal_mutarotase_sf_dom"/>
</dbReference>
<comment type="pathway">
    <text evidence="2 8">Carbohydrate metabolism; hexose metabolism.</text>
</comment>
<dbReference type="InterPro" id="IPR014718">
    <property type="entry name" value="GH-type_carb-bd"/>
</dbReference>
<dbReference type="EC" id="5.1.3.3" evidence="4 8"/>
<evidence type="ECO:0000313" key="13">
    <source>
        <dbReference type="Proteomes" id="UP000183700"/>
    </source>
</evidence>
<protein>
    <recommendedName>
        <fullName evidence="5 8">Aldose 1-epimerase</fullName>
        <ecNumber evidence="4 8">5.1.3.3</ecNumber>
    </recommendedName>
</protein>
<evidence type="ECO:0000256" key="4">
    <source>
        <dbReference type="ARBA" id="ARBA00013185"/>
    </source>
</evidence>
<dbReference type="PIRSF" id="PIRSF005096">
    <property type="entry name" value="GALM"/>
    <property type="match status" value="1"/>
</dbReference>
<evidence type="ECO:0000256" key="5">
    <source>
        <dbReference type="ARBA" id="ARBA00014165"/>
    </source>
</evidence>
<gene>
    <name evidence="12" type="ORF">RV00_GL002742</name>
</gene>
<feature type="binding site" evidence="10">
    <location>
        <position position="277"/>
    </location>
    <ligand>
        <name>beta-D-galactose</name>
        <dbReference type="ChEBI" id="CHEBI:27667"/>
    </ligand>
</feature>
<keyword evidence="13" id="KW-1185">Reference proteome</keyword>
<evidence type="ECO:0000256" key="11">
    <source>
        <dbReference type="PIRSR" id="PIRSR005096-3"/>
    </source>
</evidence>
<dbReference type="AlphaFoldDB" id="A0A1L8STY4"/>
<comment type="similarity">
    <text evidence="3 8">Belongs to the aldose epimerase family.</text>
</comment>
<dbReference type="Gene3D" id="2.70.98.10">
    <property type="match status" value="1"/>
</dbReference>
<proteinExistence type="inferred from homology"/>
<dbReference type="GO" id="GO:0004034">
    <property type="term" value="F:aldose 1-epimerase activity"/>
    <property type="evidence" value="ECO:0007669"/>
    <property type="project" value="UniProtKB-EC"/>
</dbReference>
<dbReference type="SUPFAM" id="SSF74650">
    <property type="entry name" value="Galactose mutarotase-like"/>
    <property type="match status" value="1"/>
</dbReference>
<dbReference type="PANTHER" id="PTHR10091">
    <property type="entry name" value="ALDOSE-1-EPIMERASE"/>
    <property type="match status" value="1"/>
</dbReference>
<evidence type="ECO:0000256" key="3">
    <source>
        <dbReference type="ARBA" id="ARBA00006206"/>
    </source>
</evidence>
<dbReference type="EMBL" id="JXKM01000006">
    <property type="protein sequence ID" value="OJG35557.1"/>
    <property type="molecule type" value="Genomic_DNA"/>
</dbReference>
<evidence type="ECO:0000256" key="6">
    <source>
        <dbReference type="ARBA" id="ARBA00023235"/>
    </source>
</evidence>
<keyword evidence="6 8" id="KW-0413">Isomerase</keyword>
<evidence type="ECO:0000256" key="2">
    <source>
        <dbReference type="ARBA" id="ARBA00005028"/>
    </source>
</evidence>
<name>A0A1L8STY4_9ENTE</name>
<evidence type="ECO:0000256" key="7">
    <source>
        <dbReference type="ARBA" id="ARBA00023277"/>
    </source>
</evidence>
<keyword evidence="7 8" id="KW-0119">Carbohydrate metabolism</keyword>
<feature type="binding site" evidence="11">
    <location>
        <begin position="205"/>
        <end position="207"/>
    </location>
    <ligand>
        <name>beta-D-galactose</name>
        <dbReference type="ChEBI" id="CHEBI:27667"/>
    </ligand>
</feature>
<dbReference type="InterPro" id="IPR018052">
    <property type="entry name" value="Ald1_epimerase_CS"/>
</dbReference>
<evidence type="ECO:0000256" key="9">
    <source>
        <dbReference type="PIRSR" id="PIRSR005096-1"/>
    </source>
</evidence>
<evidence type="ECO:0000256" key="10">
    <source>
        <dbReference type="PIRSR" id="PIRSR005096-2"/>
    </source>
</evidence>
<dbReference type="CDD" id="cd09019">
    <property type="entry name" value="galactose_mutarotase_like"/>
    <property type="match status" value="1"/>
</dbReference>
<dbReference type="GO" id="GO:0033499">
    <property type="term" value="P:galactose catabolic process via UDP-galactose, Leloir pathway"/>
    <property type="evidence" value="ECO:0007669"/>
    <property type="project" value="TreeGrafter"/>
</dbReference>
<reference evidence="12 13" key="1">
    <citation type="submission" date="2014-12" db="EMBL/GenBank/DDBJ databases">
        <title>Draft genome sequences of 29 type strains of Enterococci.</title>
        <authorList>
            <person name="Zhong Z."/>
            <person name="Sun Z."/>
            <person name="Liu W."/>
            <person name="Zhang W."/>
            <person name="Zhang H."/>
        </authorList>
    </citation>
    <scope>NUCLEOTIDE SEQUENCE [LARGE SCALE GENOMIC DNA]</scope>
    <source>
        <strain evidence="12 13">DSM 22802</strain>
    </source>
</reference>
<evidence type="ECO:0000256" key="8">
    <source>
        <dbReference type="PIRNR" id="PIRNR005096"/>
    </source>
</evidence>
<accession>A0A1L8STY4</accession>
<evidence type="ECO:0000256" key="1">
    <source>
        <dbReference type="ARBA" id="ARBA00001614"/>
    </source>
</evidence>
<dbReference type="GO" id="GO:0006006">
    <property type="term" value="P:glucose metabolic process"/>
    <property type="evidence" value="ECO:0007669"/>
    <property type="project" value="TreeGrafter"/>
</dbReference>